<dbReference type="EMBL" id="GDQY01000154">
    <property type="protein sequence ID" value="JAQ18673.1"/>
    <property type="molecule type" value="Transcribed_RNA"/>
</dbReference>
<reference evidence="1" key="1">
    <citation type="journal article" date="2015" name="PLoS Negl. Trop. Dis.">
        <title>Schistosoma mansoni Egg, Adult Male and Female Comparative Gene Expression Analysis and Identification of Novel Genes by RNA-Seq.</title>
        <authorList>
            <person name="Anderson L."/>
            <person name="Amaral M.S."/>
            <person name="Beckedorff F."/>
            <person name="Silva L.F."/>
            <person name="Dazzani B."/>
            <person name="Oliveira K.C."/>
            <person name="Almeida G.T."/>
            <person name="Gomes M.R."/>
            <person name="Pires D.S."/>
            <person name="Setubal J.C."/>
            <person name="DeMarco R."/>
            <person name="Verjovski-Almeida S."/>
        </authorList>
    </citation>
    <scope>NUCLEOTIDE SEQUENCE</scope>
    <source>
        <strain evidence="1">BH</strain>
    </source>
</reference>
<name>A0A146MG69_SCHMA</name>
<sequence length="39" mass="4234">MYTQRTSNVILFHHAGGVDVGEVDSKVRTVLSLASVKMS</sequence>
<accession>A0A146MG69</accession>
<evidence type="ECO:0000313" key="1">
    <source>
        <dbReference type="EMBL" id="JAQ18673.1"/>
    </source>
</evidence>
<proteinExistence type="predicted"/>
<dbReference type="AlphaFoldDB" id="A0A146MG69"/>
<gene>
    <name evidence="1" type="ORF">c8672_g1_i1</name>
</gene>
<protein>
    <submittedName>
        <fullName evidence="1">Uncharacterized protein</fullName>
    </submittedName>
</protein>
<dbReference type="Gene3D" id="3.30.470.110">
    <property type="match status" value="1"/>
</dbReference>
<organism evidence="1">
    <name type="scientific">Schistosoma mansoni</name>
    <name type="common">Blood fluke</name>
    <dbReference type="NCBI Taxonomy" id="6183"/>
    <lineage>
        <taxon>Eukaryota</taxon>
        <taxon>Metazoa</taxon>
        <taxon>Spiralia</taxon>
        <taxon>Lophotrochozoa</taxon>
        <taxon>Platyhelminthes</taxon>
        <taxon>Trematoda</taxon>
        <taxon>Digenea</taxon>
        <taxon>Strigeidida</taxon>
        <taxon>Schistosomatoidea</taxon>
        <taxon>Schistosomatidae</taxon>
        <taxon>Schistosoma</taxon>
    </lineage>
</organism>